<keyword evidence="2" id="KW-1185">Reference proteome</keyword>
<dbReference type="NCBIfam" id="NF007702">
    <property type="entry name" value="PRK10387.1"/>
    <property type="match status" value="1"/>
</dbReference>
<evidence type="ECO:0000313" key="2">
    <source>
        <dbReference type="Proteomes" id="UP000231901"/>
    </source>
</evidence>
<dbReference type="NCBIfam" id="TIGR02182">
    <property type="entry name" value="GRXB"/>
    <property type="match status" value="1"/>
</dbReference>
<dbReference type="InterPro" id="IPR011901">
    <property type="entry name" value="Grx2"/>
</dbReference>
<dbReference type="PROSITE" id="PS50404">
    <property type="entry name" value="GST_NTER"/>
    <property type="match status" value="1"/>
</dbReference>
<sequence>MKLFVYEHCPFCVKARMIFGLKQLPVELRVLSNEDEATPISMVGQKMVPILQKEDGSYMPESLDIVKYVDALDGKPVLTGPVNPAIDAWIRKVYEYAPRLLIPRFSRADFEEFATDAGRNYFIHKKEGQIGSFDTHFSQTAALISQLEGDLQALAPLIVSPQACNGTLSLDDINLFALLRSLTIVADVNVPPAVAAYCNTLSQNADIDLLIEQAQ</sequence>
<evidence type="ECO:0000313" key="1">
    <source>
        <dbReference type="EMBL" id="ATZ94336.1"/>
    </source>
</evidence>
<dbReference type="AlphaFoldDB" id="A0A2K8QLG5"/>
<accession>A0A2K8QLG5</accession>
<dbReference type="PROSITE" id="PS00195">
    <property type="entry name" value="GLUTAREDOXIN_1"/>
    <property type="match status" value="1"/>
</dbReference>
<gene>
    <name evidence="1" type="primary">grxB</name>
    <name evidence="1" type="ORF">CVE23_10390</name>
</gene>
<dbReference type="RefSeq" id="WP_038918910.1">
    <property type="nucleotide sequence ID" value="NZ_BMJF01000001.1"/>
</dbReference>
<dbReference type="SFLD" id="SFLDG01204">
    <property type="entry name" value="Grx2-like.1"/>
    <property type="match status" value="1"/>
</dbReference>
<dbReference type="SFLD" id="SFLDS00019">
    <property type="entry name" value="Glutathione_Transferase_(cytos"/>
    <property type="match status" value="1"/>
</dbReference>
<dbReference type="EMBL" id="CP025003">
    <property type="protein sequence ID" value="ATZ94336.1"/>
    <property type="molecule type" value="Genomic_DNA"/>
</dbReference>
<protein>
    <submittedName>
        <fullName evidence="1">Glutaredoxin 2</fullName>
    </submittedName>
</protein>
<name>A0A2K8QLG5_9GAMM</name>
<dbReference type="GO" id="GO:0005829">
    <property type="term" value="C:cytosol"/>
    <property type="evidence" value="ECO:0007669"/>
    <property type="project" value="InterPro"/>
</dbReference>
<dbReference type="InterPro" id="IPR040079">
    <property type="entry name" value="Glutathione_S-Trfase"/>
</dbReference>
<dbReference type="InterPro" id="IPR036282">
    <property type="entry name" value="Glutathione-S-Trfase_C_sf"/>
</dbReference>
<dbReference type="Gene3D" id="3.40.30.10">
    <property type="entry name" value="Glutaredoxin"/>
    <property type="match status" value="1"/>
</dbReference>
<proteinExistence type="predicted"/>
<dbReference type="Pfam" id="PF13417">
    <property type="entry name" value="GST_N_3"/>
    <property type="match status" value="1"/>
</dbReference>
<dbReference type="GeneID" id="66564740"/>
<dbReference type="Gene3D" id="1.20.1050.10">
    <property type="match status" value="1"/>
</dbReference>
<dbReference type="InterPro" id="IPR004045">
    <property type="entry name" value="Glutathione_S-Trfase_N"/>
</dbReference>
<dbReference type="Proteomes" id="UP000231901">
    <property type="component" value="Chromosome"/>
</dbReference>
<reference evidence="2" key="1">
    <citation type="journal article" date="2018" name="Genome Announc.">
        <title>Complete genome sequence of a Dickeya fangzhongdai type strain causing bleeding canker of pear tree trunks.</title>
        <authorList>
            <person name="Zhao Y."/>
            <person name="Tian Y."/>
            <person name="Li X."/>
            <person name="Hu B."/>
        </authorList>
    </citation>
    <scope>NUCLEOTIDE SEQUENCE [LARGE SCALE GENOMIC DNA]</scope>
    <source>
        <strain evidence="2">DSM 101947</strain>
    </source>
</reference>
<organism evidence="1 2">
    <name type="scientific">Dickeya fangzhongdai</name>
    <dbReference type="NCBI Taxonomy" id="1778540"/>
    <lineage>
        <taxon>Bacteria</taxon>
        <taxon>Pseudomonadati</taxon>
        <taxon>Pseudomonadota</taxon>
        <taxon>Gammaproteobacteria</taxon>
        <taxon>Enterobacterales</taxon>
        <taxon>Pectobacteriaceae</taxon>
        <taxon>Dickeya</taxon>
    </lineage>
</organism>
<dbReference type="InterPro" id="IPR007494">
    <property type="entry name" value="Glutaredoxin2_C"/>
</dbReference>
<dbReference type="Pfam" id="PF04399">
    <property type="entry name" value="Glutaredoxin2_C"/>
    <property type="match status" value="1"/>
</dbReference>
<dbReference type="InterPro" id="IPR036249">
    <property type="entry name" value="Thioredoxin-like_sf"/>
</dbReference>
<dbReference type="OrthoDB" id="5291571at2"/>
<dbReference type="SFLD" id="SFLDG01183">
    <property type="entry name" value="Grx2-like"/>
    <property type="match status" value="1"/>
</dbReference>
<dbReference type="KEGG" id="dfn:CVE23_10390"/>
<dbReference type="CDD" id="cd03199">
    <property type="entry name" value="GST_C_GRX2"/>
    <property type="match status" value="1"/>
</dbReference>
<dbReference type="InterPro" id="IPR011767">
    <property type="entry name" value="GLR_AS"/>
</dbReference>
<dbReference type="SUPFAM" id="SSF47616">
    <property type="entry name" value="GST C-terminal domain-like"/>
    <property type="match status" value="1"/>
</dbReference>
<dbReference type="SUPFAM" id="SSF52833">
    <property type="entry name" value="Thioredoxin-like"/>
    <property type="match status" value="1"/>
</dbReference>
<dbReference type="CDD" id="cd03037">
    <property type="entry name" value="GST_N_GRX2"/>
    <property type="match status" value="1"/>
</dbReference>